<feature type="region of interest" description="Disordered" evidence="1">
    <location>
        <begin position="1"/>
        <end position="37"/>
    </location>
</feature>
<dbReference type="Proteomes" id="UP001151760">
    <property type="component" value="Unassembled WGS sequence"/>
</dbReference>
<feature type="domain" description="GAG-pre-integrase" evidence="2">
    <location>
        <begin position="437"/>
        <end position="510"/>
    </location>
</feature>
<accession>A0ABQ4WVJ6</accession>
<comment type="caution">
    <text evidence="4">The sequence shown here is derived from an EMBL/GenBank/DDBJ whole genome shotgun (WGS) entry which is preliminary data.</text>
</comment>
<dbReference type="Pfam" id="PF22936">
    <property type="entry name" value="Pol_BBD"/>
    <property type="match status" value="1"/>
</dbReference>
<dbReference type="InterPro" id="IPR054722">
    <property type="entry name" value="PolX-like_BBD"/>
</dbReference>
<gene>
    <name evidence="4" type="ORF">Tco_0651683</name>
</gene>
<feature type="region of interest" description="Disordered" evidence="1">
    <location>
        <begin position="577"/>
        <end position="608"/>
    </location>
</feature>
<sequence>MAISSSISSSSSDNEVRSSDEETTLANDRFSKADGYHAIPPPITGNFLTPRADISFAGLDEYAIRKKIIESKTTEINTDTSKSKTSETVGKTNEVNMEKPKSVHESVVPKQKINRDKVIIEDWYSDDEDDVSEVNTVSPVKTNVIQTVKTQVDKIGQTSQKEGIGFKKIKACFVCKSTDHLIKDCNFYAKKSPEPKLKSVPILVKGTGLVNPVRPNGKRAVHTVSTARPISTARPFAPKIAQTGSAIRPIYPRMDNVRPRASYLPIKRSYYTKPAFRPKNLKQDVKTSRVKNMTTAGTRAVVNTGKGKMDNALKKSRWVWRPKGNYMDHESKEKGSFILKKFEYVDPKGISKSVDHAVVDSGCSSHMTGNKAYLSDYEDYNGGFVAFRSDPKGGKITGKGKIRTANLDFDDVYFVDELNFKLLDENQVVLRAPRQNGVYILDLKNIVPFGGITCLYANATTDESKLWHRRLGHVNFKNINKLVKGHLVRGLPSKVFMNDHTCVACKKGKQLRPPELSVLCTNLSNRVLALESIKDAQAAEISALKSRIKKLEKKCKPSISHHKAWLKSVKRLSMKKRFGQKESVSKQGRKKSKPESTLDDSTIFDDQDHGMEYMETKEAMDEGRQSGETEEVKLTDDTEVVEDKKAGGDKGEMRLKELEETEEAMDEGRQSGETEEVKLTDDIEVIKDKGSGDKGGNAEELVSTARPEVDITMAQTLIKMKEEKAKEKGVSIKDVDDSSRPARSILTLKPLPTIDPKDKGKRVLKESPVKKVKKSDLDAAQIAKDA</sequence>
<feature type="region of interest" description="Disordered" evidence="1">
    <location>
        <begin position="642"/>
        <end position="703"/>
    </location>
</feature>
<feature type="compositionally biased region" description="Basic and acidic residues" evidence="1">
    <location>
        <begin position="755"/>
        <end position="777"/>
    </location>
</feature>
<evidence type="ECO:0000313" key="4">
    <source>
        <dbReference type="EMBL" id="GJS56899.1"/>
    </source>
</evidence>
<organism evidence="4 5">
    <name type="scientific">Tanacetum coccineum</name>
    <dbReference type="NCBI Taxonomy" id="301880"/>
    <lineage>
        <taxon>Eukaryota</taxon>
        <taxon>Viridiplantae</taxon>
        <taxon>Streptophyta</taxon>
        <taxon>Embryophyta</taxon>
        <taxon>Tracheophyta</taxon>
        <taxon>Spermatophyta</taxon>
        <taxon>Magnoliopsida</taxon>
        <taxon>eudicotyledons</taxon>
        <taxon>Gunneridae</taxon>
        <taxon>Pentapetalae</taxon>
        <taxon>asterids</taxon>
        <taxon>campanulids</taxon>
        <taxon>Asterales</taxon>
        <taxon>Asteraceae</taxon>
        <taxon>Asteroideae</taxon>
        <taxon>Anthemideae</taxon>
        <taxon>Anthemidinae</taxon>
        <taxon>Tanacetum</taxon>
    </lineage>
</organism>
<keyword evidence="5" id="KW-1185">Reference proteome</keyword>
<feature type="domain" description="Retrovirus-related Pol polyprotein from transposon TNT 1-94-like beta-barrel" evidence="3">
    <location>
        <begin position="358"/>
        <end position="427"/>
    </location>
</feature>
<evidence type="ECO:0000313" key="5">
    <source>
        <dbReference type="Proteomes" id="UP001151760"/>
    </source>
</evidence>
<feature type="compositionally biased region" description="Basic and acidic residues" evidence="1">
    <location>
        <begin position="642"/>
        <end position="658"/>
    </location>
</feature>
<evidence type="ECO:0000259" key="3">
    <source>
        <dbReference type="Pfam" id="PF22936"/>
    </source>
</evidence>
<dbReference type="Pfam" id="PF13976">
    <property type="entry name" value="gag_pre-integrs"/>
    <property type="match status" value="1"/>
</dbReference>
<reference evidence="4" key="1">
    <citation type="journal article" date="2022" name="Int. J. Mol. Sci.">
        <title>Draft Genome of Tanacetum Coccineum: Genomic Comparison of Closely Related Tanacetum-Family Plants.</title>
        <authorList>
            <person name="Yamashiro T."/>
            <person name="Shiraishi A."/>
            <person name="Nakayama K."/>
            <person name="Satake H."/>
        </authorList>
    </citation>
    <scope>NUCLEOTIDE SEQUENCE</scope>
</reference>
<dbReference type="InterPro" id="IPR025724">
    <property type="entry name" value="GAG-pre-integrase_dom"/>
</dbReference>
<feature type="compositionally biased region" description="Basic and acidic residues" evidence="1">
    <location>
        <begin position="666"/>
        <end position="692"/>
    </location>
</feature>
<proteinExistence type="predicted"/>
<feature type="compositionally biased region" description="Basic and acidic residues" evidence="1">
    <location>
        <begin position="723"/>
        <end position="740"/>
    </location>
</feature>
<reference evidence="4" key="2">
    <citation type="submission" date="2022-01" db="EMBL/GenBank/DDBJ databases">
        <authorList>
            <person name="Yamashiro T."/>
            <person name="Shiraishi A."/>
            <person name="Satake H."/>
            <person name="Nakayama K."/>
        </authorList>
    </citation>
    <scope>NUCLEOTIDE SEQUENCE</scope>
</reference>
<feature type="region of interest" description="Disordered" evidence="1">
    <location>
        <begin position="723"/>
        <end position="786"/>
    </location>
</feature>
<evidence type="ECO:0000259" key="2">
    <source>
        <dbReference type="Pfam" id="PF13976"/>
    </source>
</evidence>
<dbReference type="EMBL" id="BQNB010008969">
    <property type="protein sequence ID" value="GJS56899.1"/>
    <property type="molecule type" value="Genomic_DNA"/>
</dbReference>
<name>A0ABQ4WVJ6_9ASTR</name>
<protein>
    <submittedName>
        <fullName evidence="4">Ribonuclease H-like domain-containing protein</fullName>
    </submittedName>
</protein>
<evidence type="ECO:0000256" key="1">
    <source>
        <dbReference type="SAM" id="MobiDB-lite"/>
    </source>
</evidence>
<feature type="compositionally biased region" description="Low complexity" evidence="1">
    <location>
        <begin position="1"/>
        <end position="12"/>
    </location>
</feature>